<accession>A0A7W9HDH0</accession>
<dbReference type="GO" id="GO:0016740">
    <property type="term" value="F:transferase activity"/>
    <property type="evidence" value="ECO:0007669"/>
    <property type="project" value="UniProtKB-KW"/>
</dbReference>
<dbReference type="Pfam" id="PF00132">
    <property type="entry name" value="Hexapep"/>
    <property type="match status" value="1"/>
</dbReference>
<name>A0A7W9HDH0_9PSEU</name>
<evidence type="ECO:0000313" key="1">
    <source>
        <dbReference type="EMBL" id="MBB5800269.1"/>
    </source>
</evidence>
<dbReference type="SUPFAM" id="SSF51161">
    <property type="entry name" value="Trimeric LpxA-like enzymes"/>
    <property type="match status" value="2"/>
</dbReference>
<dbReference type="InterPro" id="IPR001451">
    <property type="entry name" value="Hexapep"/>
</dbReference>
<dbReference type="InterPro" id="IPR011004">
    <property type="entry name" value="Trimer_LpxA-like_sf"/>
</dbReference>
<evidence type="ECO:0000313" key="2">
    <source>
        <dbReference type="Proteomes" id="UP000552097"/>
    </source>
</evidence>
<keyword evidence="1" id="KW-0808">Transferase</keyword>
<reference evidence="1 2" key="1">
    <citation type="submission" date="2020-08" db="EMBL/GenBank/DDBJ databases">
        <title>Sequencing the genomes of 1000 actinobacteria strains.</title>
        <authorList>
            <person name="Klenk H.-P."/>
        </authorList>
    </citation>
    <scope>NUCLEOTIDE SEQUENCE [LARGE SCALE GENOMIC DNA]</scope>
    <source>
        <strain evidence="1 2">DSM 45486</strain>
    </source>
</reference>
<dbReference type="CDD" id="cd04647">
    <property type="entry name" value="LbH_MAT_like"/>
    <property type="match status" value="1"/>
</dbReference>
<dbReference type="PANTHER" id="PTHR23416">
    <property type="entry name" value="SIALIC ACID SYNTHASE-RELATED"/>
    <property type="match status" value="1"/>
</dbReference>
<organism evidence="1 2">
    <name type="scientific">Saccharothrix ecbatanensis</name>
    <dbReference type="NCBI Taxonomy" id="1105145"/>
    <lineage>
        <taxon>Bacteria</taxon>
        <taxon>Bacillati</taxon>
        <taxon>Actinomycetota</taxon>
        <taxon>Actinomycetes</taxon>
        <taxon>Pseudonocardiales</taxon>
        <taxon>Pseudonocardiaceae</taxon>
        <taxon>Saccharothrix</taxon>
    </lineage>
</organism>
<dbReference type="Proteomes" id="UP000552097">
    <property type="component" value="Unassembled WGS sequence"/>
</dbReference>
<comment type="caution">
    <text evidence="1">The sequence shown here is derived from an EMBL/GenBank/DDBJ whole genome shotgun (WGS) entry which is preliminary data.</text>
</comment>
<sequence length="388" mass="41248">MSEATRAGTIPRAVLPDHCDVGNGVVVHAHDLRVEPGVRIGDGVHLVGETVHLGRDVRIGADSDLRAGTISIGAGSEIAGGVRVLCADSFRVGDAARVCAGVDVVARSFDAGRLLYLGPHTVVGYGGTLESTAVVRIGDRVSIGPHNILNANCEITLGSDVGSGGYVSLWTHGYHFAHSVLDGYHTAFTPVSIGDRVWLGYHCSVMPGADIGEECIVASGAVVTRSFPARRLLAGVPAKEKTTFDQPVLSDEQALDAVREALRSWHRELRWKGVQADLVDDGVVVQHAGRARFVELRGDAAEVATAGPDERGDRIVVAVDGKPDPEPGDTPFFVVRRRLFSGPTDELVEDLRDHLRRRTMPCGDERTFSSIVPAAFRALTAATEGVHA</sequence>
<keyword evidence="2" id="KW-1185">Reference proteome</keyword>
<protein>
    <submittedName>
        <fullName evidence="1">Acetyltransferase-like isoleucine patch superfamily enzyme</fullName>
    </submittedName>
</protein>
<proteinExistence type="predicted"/>
<gene>
    <name evidence="1" type="ORF">F4560_000037</name>
</gene>
<dbReference type="AlphaFoldDB" id="A0A7W9HDH0"/>
<dbReference type="EMBL" id="JACHMO010000001">
    <property type="protein sequence ID" value="MBB5800269.1"/>
    <property type="molecule type" value="Genomic_DNA"/>
</dbReference>
<dbReference type="Gene3D" id="2.160.10.10">
    <property type="entry name" value="Hexapeptide repeat proteins"/>
    <property type="match status" value="2"/>
</dbReference>
<dbReference type="RefSeq" id="WP_184914502.1">
    <property type="nucleotide sequence ID" value="NZ_JACHMO010000001.1"/>
</dbReference>
<dbReference type="InterPro" id="IPR051159">
    <property type="entry name" value="Hexapeptide_acetyltransf"/>
</dbReference>